<dbReference type="PROSITE" id="PS50880">
    <property type="entry name" value="TOPRIM"/>
    <property type="match status" value="1"/>
</dbReference>
<evidence type="ECO:0000259" key="8">
    <source>
        <dbReference type="PROSITE" id="PS50880"/>
    </source>
</evidence>
<dbReference type="Gene3D" id="1.10.8.420">
    <property type="entry name" value="RecR Domain 1"/>
    <property type="match status" value="1"/>
</dbReference>
<evidence type="ECO:0000256" key="7">
    <source>
        <dbReference type="HAMAP-Rule" id="MF_00017"/>
    </source>
</evidence>
<dbReference type="SUPFAM" id="SSF111304">
    <property type="entry name" value="Recombination protein RecR"/>
    <property type="match status" value="1"/>
</dbReference>
<evidence type="ECO:0000256" key="1">
    <source>
        <dbReference type="ARBA" id="ARBA00022723"/>
    </source>
</evidence>
<organism evidence="9 10">
    <name type="scientific">Candidatus Campbellbacteria bacterium CG10_big_fil_rev_8_21_14_0_10_35_52</name>
    <dbReference type="NCBI Taxonomy" id="1974527"/>
    <lineage>
        <taxon>Bacteria</taxon>
        <taxon>Candidatus Campbelliibacteriota</taxon>
    </lineage>
</organism>
<keyword evidence="5 7" id="KW-0233">DNA recombination</keyword>
<evidence type="ECO:0000256" key="4">
    <source>
        <dbReference type="ARBA" id="ARBA00022833"/>
    </source>
</evidence>
<dbReference type="InterPro" id="IPR006171">
    <property type="entry name" value="TOPRIM_dom"/>
</dbReference>
<evidence type="ECO:0000256" key="6">
    <source>
        <dbReference type="ARBA" id="ARBA00023204"/>
    </source>
</evidence>
<evidence type="ECO:0000313" key="10">
    <source>
        <dbReference type="Proteomes" id="UP000230481"/>
    </source>
</evidence>
<keyword evidence="2 7" id="KW-0227">DNA damage</keyword>
<reference evidence="10" key="1">
    <citation type="submission" date="2017-09" db="EMBL/GenBank/DDBJ databases">
        <title>Depth-based differentiation of microbial function through sediment-hosted aquifers and enrichment of novel symbionts in the deep terrestrial subsurface.</title>
        <authorList>
            <person name="Probst A.J."/>
            <person name="Ladd B."/>
            <person name="Jarett J.K."/>
            <person name="Geller-Mcgrath D.E."/>
            <person name="Sieber C.M.K."/>
            <person name="Emerson J.B."/>
            <person name="Anantharaman K."/>
            <person name="Thomas B.C."/>
            <person name="Malmstrom R."/>
            <person name="Stieglmeier M."/>
            <person name="Klingl A."/>
            <person name="Woyke T."/>
            <person name="Ryan C.M."/>
            <person name="Banfield J.F."/>
        </authorList>
    </citation>
    <scope>NUCLEOTIDE SEQUENCE [LARGE SCALE GENOMIC DNA]</scope>
</reference>
<dbReference type="InterPro" id="IPR000093">
    <property type="entry name" value="DNA_Rcmb_RecR"/>
</dbReference>
<protein>
    <recommendedName>
        <fullName evidence="7">Recombination protein RecR</fullName>
    </recommendedName>
</protein>
<evidence type="ECO:0000256" key="2">
    <source>
        <dbReference type="ARBA" id="ARBA00022763"/>
    </source>
</evidence>
<dbReference type="EMBL" id="PFAA01000031">
    <property type="protein sequence ID" value="PIT96714.1"/>
    <property type="molecule type" value="Genomic_DNA"/>
</dbReference>
<dbReference type="PANTHER" id="PTHR30446">
    <property type="entry name" value="RECOMBINATION PROTEIN RECR"/>
    <property type="match status" value="1"/>
</dbReference>
<dbReference type="GO" id="GO:0006281">
    <property type="term" value="P:DNA repair"/>
    <property type="evidence" value="ECO:0007669"/>
    <property type="project" value="UniProtKB-UniRule"/>
</dbReference>
<comment type="similarity">
    <text evidence="7">Belongs to the RecR family.</text>
</comment>
<comment type="caution">
    <text evidence="7">Lacks conserved residue(s) required for the propagation of feature annotation.</text>
</comment>
<dbReference type="GO" id="GO:0006310">
    <property type="term" value="P:DNA recombination"/>
    <property type="evidence" value="ECO:0007669"/>
    <property type="project" value="UniProtKB-UniRule"/>
</dbReference>
<dbReference type="GO" id="GO:0003677">
    <property type="term" value="F:DNA binding"/>
    <property type="evidence" value="ECO:0007669"/>
    <property type="project" value="UniProtKB-UniRule"/>
</dbReference>
<keyword evidence="3 7" id="KW-0863">Zinc-finger</keyword>
<dbReference type="InterPro" id="IPR023627">
    <property type="entry name" value="Rcmb_RecR"/>
</dbReference>
<comment type="caution">
    <text evidence="9">The sequence shown here is derived from an EMBL/GenBank/DDBJ whole genome shotgun (WGS) entry which is preliminary data.</text>
</comment>
<dbReference type="GO" id="GO:0008270">
    <property type="term" value="F:zinc ion binding"/>
    <property type="evidence" value="ECO:0007669"/>
    <property type="project" value="UniProtKB-KW"/>
</dbReference>
<accession>A0A2M6WV92</accession>
<sequence length="205" mass="23449">MNTINKLTELFSKFPGIGPRQSKRFIYFLLTRNNGFLEELSRLISQLKKEVIVCDECKRFFANSSNSNICNICGDKNRDNELLMVVERDADFENIERSGAYEGKYFVLGGRVPILEKNPEQKIRARELVAVINTRIKNKNLKEIILAFSVNPEGENTEHYIKKLLSAIAEKHLLKISILGRGLSTGIELEYPDSETLKNAIKNRI</sequence>
<proteinExistence type="inferred from homology"/>
<name>A0A2M6WV92_9BACT</name>
<dbReference type="AlphaFoldDB" id="A0A2M6WV92"/>
<evidence type="ECO:0000256" key="5">
    <source>
        <dbReference type="ARBA" id="ARBA00023172"/>
    </source>
</evidence>
<dbReference type="Proteomes" id="UP000230481">
    <property type="component" value="Unassembled WGS sequence"/>
</dbReference>
<gene>
    <name evidence="7" type="primary">recR</name>
    <name evidence="9" type="ORF">COT82_01535</name>
</gene>
<keyword evidence="6 7" id="KW-0234">DNA repair</keyword>
<dbReference type="HAMAP" id="MF_00017">
    <property type="entry name" value="RecR"/>
    <property type="match status" value="1"/>
</dbReference>
<feature type="domain" description="Toprim" evidence="8">
    <location>
        <begin position="81"/>
        <end position="184"/>
    </location>
</feature>
<comment type="function">
    <text evidence="7">May play a role in DNA repair. It seems to be involved in an RecBC-independent recombinational process of DNA repair. It may act with RecF and RecO.</text>
</comment>
<dbReference type="Pfam" id="PF13662">
    <property type="entry name" value="Toprim_4"/>
    <property type="match status" value="1"/>
</dbReference>
<dbReference type="Gene3D" id="3.40.1360.10">
    <property type="match status" value="1"/>
</dbReference>
<evidence type="ECO:0000313" key="9">
    <source>
        <dbReference type="EMBL" id="PIT96714.1"/>
    </source>
</evidence>
<keyword evidence="4 7" id="KW-0862">Zinc</keyword>
<evidence type="ECO:0000256" key="3">
    <source>
        <dbReference type="ARBA" id="ARBA00022771"/>
    </source>
</evidence>
<dbReference type="PANTHER" id="PTHR30446:SF0">
    <property type="entry name" value="RECOMBINATION PROTEIN RECR"/>
    <property type="match status" value="1"/>
</dbReference>
<keyword evidence="1 7" id="KW-0479">Metal-binding</keyword>